<accession>D1H0L0</accession>
<reference evidence="2" key="1">
    <citation type="journal article" date="2010" name="ChemBioChem">
        <title>Cloning and characterization of the ravidomycin and chrysomycin biosynthetic gene clusters.</title>
        <authorList>
            <person name="Kharel M.K."/>
            <person name="Nybo S.E."/>
            <person name="Shepherd M.D."/>
            <person name="Rohr J."/>
        </authorList>
    </citation>
    <scope>NUCLEOTIDE SEQUENCE</scope>
    <source>
        <strain evidence="2">C23201NS3</strain>
    </source>
</reference>
<evidence type="ECO:0000256" key="1">
    <source>
        <dbReference type="SAM" id="MobiDB-lite"/>
    </source>
</evidence>
<evidence type="ECO:0000313" key="2">
    <source>
        <dbReference type="EMBL" id="CBH32819.1"/>
    </source>
</evidence>
<feature type="compositionally biased region" description="Basic residues" evidence="1">
    <location>
        <begin position="19"/>
        <end position="50"/>
    </location>
</feature>
<organism evidence="2">
    <name type="scientific">Streptomyces ravidus</name>
    <dbReference type="NCBI Taxonomy" id="691266"/>
    <lineage>
        <taxon>Bacteria</taxon>
        <taxon>Bacillati</taxon>
        <taxon>Actinomycetota</taxon>
        <taxon>Actinomycetes</taxon>
        <taxon>Kitasatosporales</taxon>
        <taxon>Streptomycetaceae</taxon>
        <taxon>Streptomyces</taxon>
    </lineage>
</organism>
<name>D1H0L0_9ACTN</name>
<dbReference type="AlphaFoldDB" id="D1H0L0"/>
<gene>
    <name evidence="2" type="primary">ravX3</name>
</gene>
<sequence length="65" mass="7724">MHMFFIPGRPVKPPPGPSSRRRPFNRRCRARRRRSCGPRRRPRPRPRRSSRPPARSSRNGRGTPR</sequence>
<feature type="region of interest" description="Disordered" evidence="1">
    <location>
        <begin position="1"/>
        <end position="65"/>
    </location>
</feature>
<protein>
    <submittedName>
        <fullName evidence="2">Uncharacterized protein ravX3</fullName>
    </submittedName>
</protein>
<proteinExistence type="predicted"/>
<feature type="compositionally biased region" description="Low complexity" evidence="1">
    <location>
        <begin position="51"/>
        <end position="65"/>
    </location>
</feature>
<dbReference type="EMBL" id="FN565485">
    <property type="protein sequence ID" value="CBH32819.1"/>
    <property type="molecule type" value="Genomic_DNA"/>
</dbReference>